<dbReference type="Gene3D" id="3.40.50.720">
    <property type="entry name" value="NAD(P)-binding Rossmann-like Domain"/>
    <property type="match status" value="1"/>
</dbReference>
<sequence>MYAVTKTALFGLTKALAAELTPKKEEVKLHTLLGRFGKADDMDAAVAFLVSDDVSYITGEVLPVSGGIPSRLLII</sequence>
<keyword evidence="3" id="KW-1185">Reference proteome</keyword>
<dbReference type="Pfam" id="PF13561">
    <property type="entry name" value="adh_short_C2"/>
    <property type="match status" value="1"/>
</dbReference>
<name>A0A9D4UJM3_ADICA</name>
<dbReference type="InterPro" id="IPR002347">
    <property type="entry name" value="SDR_fam"/>
</dbReference>
<evidence type="ECO:0000313" key="3">
    <source>
        <dbReference type="Proteomes" id="UP000886520"/>
    </source>
</evidence>
<evidence type="ECO:0000256" key="1">
    <source>
        <dbReference type="ARBA" id="ARBA00006484"/>
    </source>
</evidence>
<dbReference type="OrthoDB" id="1684498at2759"/>
<dbReference type="PRINTS" id="PR00081">
    <property type="entry name" value="GDHRDH"/>
</dbReference>
<comment type="caution">
    <text evidence="2">The sequence shown here is derived from an EMBL/GenBank/DDBJ whole genome shotgun (WGS) entry which is preliminary data.</text>
</comment>
<gene>
    <name evidence="2" type="ORF">GOP47_0015397</name>
</gene>
<dbReference type="PANTHER" id="PTHR43943:SF2">
    <property type="entry name" value="DEHYDROGENASE_REDUCTASE 4"/>
    <property type="match status" value="1"/>
</dbReference>
<dbReference type="PANTHER" id="PTHR43943">
    <property type="entry name" value="DEHYDROGENASE/REDUCTASE (SDR FAMILY) MEMBER 4"/>
    <property type="match status" value="1"/>
</dbReference>
<comment type="similarity">
    <text evidence="1">Belongs to the short-chain dehydrogenases/reductases (SDR) family.</text>
</comment>
<reference evidence="2" key="1">
    <citation type="submission" date="2021-01" db="EMBL/GenBank/DDBJ databases">
        <title>Adiantum capillus-veneris genome.</title>
        <authorList>
            <person name="Fang Y."/>
            <person name="Liao Q."/>
        </authorList>
    </citation>
    <scope>NUCLEOTIDE SEQUENCE</scope>
    <source>
        <strain evidence="2">H3</strain>
        <tissue evidence="2">Leaf</tissue>
    </source>
</reference>
<dbReference type="Proteomes" id="UP000886520">
    <property type="component" value="Chromosome 15"/>
</dbReference>
<organism evidence="2 3">
    <name type="scientific">Adiantum capillus-veneris</name>
    <name type="common">Maidenhair fern</name>
    <dbReference type="NCBI Taxonomy" id="13818"/>
    <lineage>
        <taxon>Eukaryota</taxon>
        <taxon>Viridiplantae</taxon>
        <taxon>Streptophyta</taxon>
        <taxon>Embryophyta</taxon>
        <taxon>Tracheophyta</taxon>
        <taxon>Polypodiopsida</taxon>
        <taxon>Polypodiidae</taxon>
        <taxon>Polypodiales</taxon>
        <taxon>Pteridineae</taxon>
        <taxon>Pteridaceae</taxon>
        <taxon>Vittarioideae</taxon>
        <taxon>Adiantum</taxon>
    </lineage>
</organism>
<dbReference type="SUPFAM" id="SSF51735">
    <property type="entry name" value="NAD(P)-binding Rossmann-fold domains"/>
    <property type="match status" value="1"/>
</dbReference>
<protein>
    <submittedName>
        <fullName evidence="2">Uncharacterized protein</fullName>
    </submittedName>
</protein>
<accession>A0A9D4UJM3</accession>
<proteinExistence type="inferred from homology"/>
<evidence type="ECO:0000313" key="2">
    <source>
        <dbReference type="EMBL" id="KAI5069096.1"/>
    </source>
</evidence>
<dbReference type="AlphaFoldDB" id="A0A9D4UJM3"/>
<dbReference type="InterPro" id="IPR036291">
    <property type="entry name" value="NAD(P)-bd_dom_sf"/>
</dbReference>
<dbReference type="EMBL" id="JABFUD020000015">
    <property type="protein sequence ID" value="KAI5069096.1"/>
    <property type="molecule type" value="Genomic_DNA"/>
</dbReference>